<dbReference type="PANTHER" id="PTHR48182">
    <property type="entry name" value="PROTEIN SERAC1"/>
    <property type="match status" value="1"/>
</dbReference>
<dbReference type="SUPFAM" id="SSF53474">
    <property type="entry name" value="alpha/beta-Hydrolases"/>
    <property type="match status" value="1"/>
</dbReference>
<keyword evidence="2" id="KW-1185">Reference proteome</keyword>
<dbReference type="InterPro" id="IPR029058">
    <property type="entry name" value="AB_hydrolase_fold"/>
</dbReference>
<proteinExistence type="predicted"/>
<dbReference type="OrthoDB" id="1658288at2759"/>
<dbReference type="SUPFAM" id="SSF52540">
    <property type="entry name" value="P-loop containing nucleoside triphosphate hydrolases"/>
    <property type="match status" value="1"/>
</dbReference>
<dbReference type="InterPro" id="IPR003386">
    <property type="entry name" value="LACT/PDAT_acylTrfase"/>
</dbReference>
<gene>
    <name evidence="1" type="ORF">OIDMADRAFT_184403</name>
</gene>
<dbReference type="Pfam" id="PF13374">
    <property type="entry name" value="TPR_10"/>
    <property type="match status" value="1"/>
</dbReference>
<reference evidence="1 2" key="1">
    <citation type="submission" date="2014-04" db="EMBL/GenBank/DDBJ databases">
        <authorList>
            <consortium name="DOE Joint Genome Institute"/>
            <person name="Kuo A."/>
            <person name="Martino E."/>
            <person name="Perotto S."/>
            <person name="Kohler A."/>
            <person name="Nagy L.G."/>
            <person name="Floudas D."/>
            <person name="Copeland A."/>
            <person name="Barry K.W."/>
            <person name="Cichocki N."/>
            <person name="Veneault-Fourrey C."/>
            <person name="LaButti K."/>
            <person name="Lindquist E.A."/>
            <person name="Lipzen A."/>
            <person name="Lundell T."/>
            <person name="Morin E."/>
            <person name="Murat C."/>
            <person name="Sun H."/>
            <person name="Tunlid A."/>
            <person name="Henrissat B."/>
            <person name="Grigoriev I.V."/>
            <person name="Hibbett D.S."/>
            <person name="Martin F."/>
            <person name="Nordberg H.P."/>
            <person name="Cantor M.N."/>
            <person name="Hua S.X."/>
        </authorList>
    </citation>
    <scope>NUCLEOTIDE SEQUENCE [LARGE SCALE GENOMIC DNA]</scope>
    <source>
        <strain evidence="1 2">Zn</strain>
    </source>
</reference>
<dbReference type="Pfam" id="PF13424">
    <property type="entry name" value="TPR_12"/>
    <property type="match status" value="2"/>
</dbReference>
<dbReference type="InterPro" id="IPR027417">
    <property type="entry name" value="P-loop_NTPase"/>
</dbReference>
<dbReference type="AlphaFoldDB" id="A0A0C3CX97"/>
<evidence type="ECO:0000313" key="1">
    <source>
        <dbReference type="EMBL" id="KIM94317.1"/>
    </source>
</evidence>
<dbReference type="HOGENOM" id="CLU_000288_125_13_1"/>
<dbReference type="Gene3D" id="1.25.40.10">
    <property type="entry name" value="Tetratricopeptide repeat domain"/>
    <property type="match status" value="1"/>
</dbReference>
<dbReference type="PANTHER" id="PTHR48182:SF3">
    <property type="entry name" value="DUF676 DOMAIN-CONTAINING PROTEIN"/>
    <property type="match status" value="1"/>
</dbReference>
<evidence type="ECO:0000313" key="2">
    <source>
        <dbReference type="Proteomes" id="UP000054321"/>
    </source>
</evidence>
<dbReference type="Pfam" id="PF02450">
    <property type="entry name" value="LCAT"/>
    <property type="match status" value="1"/>
</dbReference>
<dbReference type="InterPro" id="IPR019734">
    <property type="entry name" value="TPR_rpt"/>
</dbReference>
<reference evidence="2" key="2">
    <citation type="submission" date="2015-01" db="EMBL/GenBank/DDBJ databases">
        <title>Evolutionary Origins and Diversification of the Mycorrhizal Mutualists.</title>
        <authorList>
            <consortium name="DOE Joint Genome Institute"/>
            <consortium name="Mycorrhizal Genomics Consortium"/>
            <person name="Kohler A."/>
            <person name="Kuo A."/>
            <person name="Nagy L.G."/>
            <person name="Floudas D."/>
            <person name="Copeland A."/>
            <person name="Barry K.W."/>
            <person name="Cichocki N."/>
            <person name="Veneault-Fourrey C."/>
            <person name="LaButti K."/>
            <person name="Lindquist E.A."/>
            <person name="Lipzen A."/>
            <person name="Lundell T."/>
            <person name="Morin E."/>
            <person name="Murat C."/>
            <person name="Riley R."/>
            <person name="Ohm R."/>
            <person name="Sun H."/>
            <person name="Tunlid A."/>
            <person name="Henrissat B."/>
            <person name="Grigoriev I.V."/>
            <person name="Hibbett D.S."/>
            <person name="Martin F."/>
        </authorList>
    </citation>
    <scope>NUCLEOTIDE SEQUENCE [LARGE SCALE GENOMIC DNA]</scope>
    <source>
        <strain evidence="2">Zn</strain>
    </source>
</reference>
<dbReference type="SUPFAM" id="SSF48452">
    <property type="entry name" value="TPR-like"/>
    <property type="match status" value="2"/>
</dbReference>
<dbReference type="SMART" id="SM00028">
    <property type="entry name" value="TPR"/>
    <property type="match status" value="5"/>
</dbReference>
<dbReference type="GO" id="GO:0006629">
    <property type="term" value="P:lipid metabolic process"/>
    <property type="evidence" value="ECO:0007669"/>
    <property type="project" value="InterPro"/>
</dbReference>
<dbReference type="Proteomes" id="UP000054321">
    <property type="component" value="Unassembled WGS sequence"/>
</dbReference>
<accession>A0A0C3CX97</accession>
<protein>
    <submittedName>
        <fullName evidence="1">Uncharacterized protein</fullName>
    </submittedName>
</protein>
<dbReference type="GO" id="GO:0008374">
    <property type="term" value="F:O-acyltransferase activity"/>
    <property type="evidence" value="ECO:0007669"/>
    <property type="project" value="InterPro"/>
</dbReference>
<dbReference type="Gene3D" id="3.40.50.300">
    <property type="entry name" value="P-loop containing nucleotide triphosphate hydrolases"/>
    <property type="match status" value="1"/>
</dbReference>
<organism evidence="1 2">
    <name type="scientific">Oidiodendron maius (strain Zn)</name>
    <dbReference type="NCBI Taxonomy" id="913774"/>
    <lineage>
        <taxon>Eukaryota</taxon>
        <taxon>Fungi</taxon>
        <taxon>Dikarya</taxon>
        <taxon>Ascomycota</taxon>
        <taxon>Pezizomycotina</taxon>
        <taxon>Leotiomycetes</taxon>
        <taxon>Leotiomycetes incertae sedis</taxon>
        <taxon>Myxotrichaceae</taxon>
        <taxon>Oidiodendron</taxon>
    </lineage>
</organism>
<dbReference type="InterPro" id="IPR011990">
    <property type="entry name" value="TPR-like_helical_dom_sf"/>
</dbReference>
<dbReference type="STRING" id="913774.A0A0C3CX97"/>
<sequence length="1020" mass="114411">MACTKETVKFSGLNIWSGEAEATPAVDIVAVQGLGAHPYYTWVKKMPTSNSNKTKRLRNKVQIWKNKKSRDGGVDSGSDGVVDDVAECMWLRDLLVPLFKNARIATYSYKSDWRDREVKTSLRECAEQFLNILSQHRQHANECRRPLVLIGHSLGSLVIQQALVIAVHQQDFTDLRLSIAGIIFLGGPFQGSNAAMFGKWLAQLSGRDTSLLEWLEKDSPHLQALSRDFWGSHSDWDIVCFYEKRDADYGLLKAKIVSSQSASLVGKRAMFLDTDHSGLNKFGGEHDENFALVLPEVQRIVRDRPSIVAERHRARDTGSSQQGNIHWIVPRTVNDLFTGRTKLLLRIQKALHYKKGSFPDKQKRFVITGLGGLGKSEICLKVASQMREEFWGVFWVDVSSSSTAERDFIGIGTLLGRPVESLPEALQVLAATKQRWLLILDNADTLGFDYQVYIPSGTHGAVIITSRISECKRYSLDAFEALEGLKDQDSKELLLKAADIPKDLWPSYDHHAESVVRLLGFHTLALIQAGAYVAKGHCQLDNYPLVYQRQRERLLKYRPEQAQSRYCDVYATFEASAEVLRRSESEAARDALCLLEVLSMLDSAVLPLQIFQSAWDGSRAVLRTSPDKTNEINDISKDHVLLLPSFLVADGDEWDPYRLIEASSKLSSLSLVTRHDLEGSIRLSMHTLTHAWAKDRQDPKQQDKAWVATGCVLALSRHDSHMWRAQERLFLPHIISYLDIKIKRVLLSGSEAKVIPILLTCFETLYDMRQDVRLSRLLEDMFTELRKNPEVPSKESLPLYDLQAKSLENMGENMKAVALLEQIVEIRATTLAPEHPDRLASQHDLAVVYEANGQIKEAVALLEQIVNIETTILAPEHPDRLASQHGLAVVYEANGQVKEAVALLEQVVKIRVTILAPEHPDRLASQHALAVVYKANGQVKEAVALLEQVVKIKITILAPEHPDRLASQHALAVVYKANGQVKEAVALLEQVVEIKGKVYNKDHPSREVSENALSILSQLT</sequence>
<dbReference type="EMBL" id="KN832890">
    <property type="protein sequence ID" value="KIM94317.1"/>
    <property type="molecule type" value="Genomic_DNA"/>
</dbReference>
<dbReference type="InParanoid" id="A0A0C3CX97"/>
<dbReference type="InterPro" id="IPR052374">
    <property type="entry name" value="SERAC1"/>
</dbReference>
<name>A0A0C3CX97_OIDMZ</name>
<dbReference type="Gene3D" id="3.40.50.1820">
    <property type="entry name" value="alpha/beta hydrolase"/>
    <property type="match status" value="1"/>
</dbReference>